<dbReference type="Proteomes" id="UP000769157">
    <property type="component" value="Unassembled WGS sequence"/>
</dbReference>
<dbReference type="RefSeq" id="XP_046062883.1">
    <property type="nucleotide sequence ID" value="XM_046203070.1"/>
</dbReference>
<dbReference type="GeneID" id="70234190"/>
<evidence type="ECO:0000313" key="2">
    <source>
        <dbReference type="Proteomes" id="UP000769157"/>
    </source>
</evidence>
<name>A0A9P8PBK5_9ASCO</name>
<dbReference type="AlphaFoldDB" id="A0A9P8PBK5"/>
<organism evidence="1 2">
    <name type="scientific">Ogataea philodendri</name>
    <dbReference type="NCBI Taxonomy" id="1378263"/>
    <lineage>
        <taxon>Eukaryota</taxon>
        <taxon>Fungi</taxon>
        <taxon>Dikarya</taxon>
        <taxon>Ascomycota</taxon>
        <taxon>Saccharomycotina</taxon>
        <taxon>Pichiomycetes</taxon>
        <taxon>Pichiales</taxon>
        <taxon>Pichiaceae</taxon>
        <taxon>Ogataea</taxon>
    </lineage>
</organism>
<accession>A0A9P8PBK5</accession>
<dbReference type="EMBL" id="JAEUBE010000158">
    <property type="protein sequence ID" value="KAH3668469.1"/>
    <property type="molecule type" value="Genomic_DNA"/>
</dbReference>
<reference evidence="1" key="1">
    <citation type="journal article" date="2021" name="Open Biol.">
        <title>Shared evolutionary footprints suggest mitochondrial oxidative damage underlies multiple complex I losses in fungi.</title>
        <authorList>
            <person name="Schikora-Tamarit M.A."/>
            <person name="Marcet-Houben M."/>
            <person name="Nosek J."/>
            <person name="Gabaldon T."/>
        </authorList>
    </citation>
    <scope>NUCLEOTIDE SEQUENCE</scope>
    <source>
        <strain evidence="1">CBS6075</strain>
    </source>
</reference>
<sequence length="101" mass="11602">MRRIHLPLVEQELFKMQYGCTVALFNHQPEYLDVSVCLKVPCEIGVDSQVNSHHVCGDWEHFGINKQVWEPSNQSVKNRPHFGVVNQISQLSSTHIAQSLY</sequence>
<reference evidence="1" key="2">
    <citation type="submission" date="2021-01" db="EMBL/GenBank/DDBJ databases">
        <authorList>
            <person name="Schikora-Tamarit M.A."/>
        </authorList>
    </citation>
    <scope>NUCLEOTIDE SEQUENCE</scope>
    <source>
        <strain evidence="1">CBS6075</strain>
    </source>
</reference>
<keyword evidence="2" id="KW-1185">Reference proteome</keyword>
<evidence type="ECO:0000313" key="1">
    <source>
        <dbReference type="EMBL" id="KAH3668469.1"/>
    </source>
</evidence>
<protein>
    <submittedName>
        <fullName evidence="1">Uncharacterized protein</fullName>
    </submittedName>
</protein>
<comment type="caution">
    <text evidence="1">The sequence shown here is derived from an EMBL/GenBank/DDBJ whole genome shotgun (WGS) entry which is preliminary data.</text>
</comment>
<gene>
    <name evidence="1" type="ORF">OGAPHI_002223</name>
</gene>
<proteinExistence type="predicted"/>